<dbReference type="RefSeq" id="WP_311947851.1">
    <property type="nucleotide sequence ID" value="NZ_JAVLVU010000001.1"/>
</dbReference>
<evidence type="ECO:0000313" key="2">
    <source>
        <dbReference type="EMBL" id="MDT3401885.1"/>
    </source>
</evidence>
<evidence type="ECO:0000313" key="3">
    <source>
        <dbReference type="Proteomes" id="UP001258315"/>
    </source>
</evidence>
<accession>A0ABU3GTA2</accession>
<evidence type="ECO:0000256" key="1">
    <source>
        <dbReference type="SAM" id="MobiDB-lite"/>
    </source>
</evidence>
<protein>
    <submittedName>
        <fullName evidence="2">Uncharacterized protein</fullName>
    </submittedName>
</protein>
<comment type="caution">
    <text evidence="2">The sequence shown here is derived from an EMBL/GenBank/DDBJ whole genome shotgun (WGS) entry which is preliminary data.</text>
</comment>
<sequence>MKIDNINMNSTLEITDREFLIKLDRTKFNVSFVRSLLKMVEFSNPSEDDFRVPDRHIQPSRNSSSEPGYFGTIDEK</sequence>
<gene>
    <name evidence="2" type="ORF">QE417_000957</name>
</gene>
<reference evidence="3" key="1">
    <citation type="submission" date="2023-07" db="EMBL/GenBank/DDBJ databases">
        <title>Functional and genomic diversity of the sorghum phyllosphere microbiome.</title>
        <authorList>
            <person name="Shade A."/>
        </authorList>
    </citation>
    <scope>NUCLEOTIDE SEQUENCE [LARGE SCALE GENOMIC DNA]</scope>
    <source>
        <strain evidence="3">SORGH_AS_0422</strain>
    </source>
</reference>
<organism evidence="2 3">
    <name type="scientific">Mucilaginibacter terrae</name>
    <dbReference type="NCBI Taxonomy" id="1955052"/>
    <lineage>
        <taxon>Bacteria</taxon>
        <taxon>Pseudomonadati</taxon>
        <taxon>Bacteroidota</taxon>
        <taxon>Sphingobacteriia</taxon>
        <taxon>Sphingobacteriales</taxon>
        <taxon>Sphingobacteriaceae</taxon>
        <taxon>Mucilaginibacter</taxon>
    </lineage>
</organism>
<keyword evidence="3" id="KW-1185">Reference proteome</keyword>
<feature type="region of interest" description="Disordered" evidence="1">
    <location>
        <begin position="48"/>
        <end position="76"/>
    </location>
</feature>
<feature type="compositionally biased region" description="Basic and acidic residues" evidence="1">
    <location>
        <begin position="48"/>
        <end position="57"/>
    </location>
</feature>
<name>A0ABU3GTA2_9SPHI</name>
<dbReference type="Proteomes" id="UP001258315">
    <property type="component" value="Unassembled WGS sequence"/>
</dbReference>
<dbReference type="EMBL" id="JAVLVU010000001">
    <property type="protein sequence ID" value="MDT3401885.1"/>
    <property type="molecule type" value="Genomic_DNA"/>
</dbReference>
<proteinExistence type="predicted"/>